<accession>A0A4R2LAX7</accession>
<evidence type="ECO:0000313" key="11">
    <source>
        <dbReference type="EMBL" id="TCO83460.1"/>
    </source>
</evidence>
<dbReference type="PANTHER" id="PTHR43297:SF2">
    <property type="entry name" value="DIPEPTIDE TRANSPORT ATP-BINDING PROTEIN DPPD"/>
    <property type="match status" value="1"/>
</dbReference>
<keyword evidence="7" id="KW-0472">Membrane</keyword>
<dbReference type="NCBIfam" id="NF007739">
    <property type="entry name" value="PRK10419.1"/>
    <property type="match status" value="2"/>
</dbReference>
<dbReference type="Proteomes" id="UP000295765">
    <property type="component" value="Unassembled WGS sequence"/>
</dbReference>
<proteinExistence type="inferred from homology"/>
<dbReference type="SMART" id="SM00382">
    <property type="entry name" value="AAA"/>
    <property type="match status" value="2"/>
</dbReference>
<dbReference type="PROSITE" id="PS00211">
    <property type="entry name" value="ABC_TRANSPORTER_1"/>
    <property type="match status" value="2"/>
</dbReference>
<comment type="similarity">
    <text evidence="2">Belongs to the ABC transporter superfamily.</text>
</comment>
<keyword evidence="12" id="KW-1185">Reference proteome</keyword>
<evidence type="ECO:0000256" key="1">
    <source>
        <dbReference type="ARBA" id="ARBA00004417"/>
    </source>
</evidence>
<dbReference type="GO" id="GO:0005886">
    <property type="term" value="C:plasma membrane"/>
    <property type="evidence" value="ECO:0007669"/>
    <property type="project" value="UniProtKB-SubCell"/>
</dbReference>
<reference evidence="11 12" key="1">
    <citation type="submission" date="2019-03" db="EMBL/GenBank/DDBJ databases">
        <title>Genomic Encyclopedia of Type Strains, Phase IV (KMG-IV): sequencing the most valuable type-strain genomes for metagenomic binning, comparative biology and taxonomic classification.</title>
        <authorList>
            <person name="Goeker M."/>
        </authorList>
    </citation>
    <scope>NUCLEOTIDE SEQUENCE [LARGE SCALE GENOMIC DNA]</scope>
    <source>
        <strain evidence="11 12">DSM 25287</strain>
    </source>
</reference>
<keyword evidence="6 11" id="KW-0067">ATP-binding</keyword>
<evidence type="ECO:0000256" key="3">
    <source>
        <dbReference type="ARBA" id="ARBA00022448"/>
    </source>
</evidence>
<feature type="domain" description="ABC transporter" evidence="10">
    <location>
        <begin position="12"/>
        <end position="263"/>
    </location>
</feature>
<keyword evidence="3" id="KW-0813">Transport</keyword>
<dbReference type="InterPro" id="IPR003593">
    <property type="entry name" value="AAA+_ATPase"/>
</dbReference>
<evidence type="ECO:0000313" key="12">
    <source>
        <dbReference type="Proteomes" id="UP000295765"/>
    </source>
</evidence>
<dbReference type="NCBIfam" id="NF008453">
    <property type="entry name" value="PRK11308.1"/>
    <property type="match status" value="2"/>
</dbReference>
<keyword evidence="4" id="KW-1003">Cell membrane</keyword>
<dbReference type="InterPro" id="IPR003439">
    <property type="entry name" value="ABC_transporter-like_ATP-bd"/>
</dbReference>
<dbReference type="CDD" id="cd03257">
    <property type="entry name" value="ABC_NikE_OppD_transporters"/>
    <property type="match status" value="2"/>
</dbReference>
<dbReference type="InterPro" id="IPR013563">
    <property type="entry name" value="Oligopep_ABC_C"/>
</dbReference>
<evidence type="ECO:0000259" key="10">
    <source>
        <dbReference type="PROSITE" id="PS50893"/>
    </source>
</evidence>
<dbReference type="InterPro" id="IPR027417">
    <property type="entry name" value="P-loop_NTPase"/>
</dbReference>
<dbReference type="GO" id="GO:0005524">
    <property type="term" value="F:ATP binding"/>
    <property type="evidence" value="ECO:0007669"/>
    <property type="project" value="UniProtKB-KW"/>
</dbReference>
<evidence type="ECO:0000256" key="4">
    <source>
        <dbReference type="ARBA" id="ARBA00022475"/>
    </source>
</evidence>
<dbReference type="EC" id="7.4.2.9" evidence="8"/>
<evidence type="ECO:0000256" key="7">
    <source>
        <dbReference type="ARBA" id="ARBA00023136"/>
    </source>
</evidence>
<evidence type="ECO:0000256" key="5">
    <source>
        <dbReference type="ARBA" id="ARBA00022741"/>
    </source>
</evidence>
<dbReference type="InterPro" id="IPR050388">
    <property type="entry name" value="ABC_Ni/Peptide_Import"/>
</dbReference>
<dbReference type="EMBL" id="SLWY01000002">
    <property type="protein sequence ID" value="TCO83460.1"/>
    <property type="molecule type" value="Genomic_DNA"/>
</dbReference>
<dbReference type="GO" id="GO:0055085">
    <property type="term" value="P:transmembrane transport"/>
    <property type="evidence" value="ECO:0007669"/>
    <property type="project" value="UniProtKB-ARBA"/>
</dbReference>
<dbReference type="OrthoDB" id="9784450at2"/>
<dbReference type="AlphaFoldDB" id="A0A4R2LAX7"/>
<evidence type="ECO:0000256" key="6">
    <source>
        <dbReference type="ARBA" id="ARBA00022840"/>
    </source>
</evidence>
<comment type="caution">
    <text evidence="11">The sequence shown here is derived from an EMBL/GenBank/DDBJ whole genome shotgun (WGS) entry which is preliminary data.</text>
</comment>
<dbReference type="Gene3D" id="3.40.50.300">
    <property type="entry name" value="P-loop containing nucleotide triphosphate hydrolases"/>
    <property type="match status" value="2"/>
</dbReference>
<dbReference type="GO" id="GO:0016887">
    <property type="term" value="F:ATP hydrolysis activity"/>
    <property type="evidence" value="ECO:0007669"/>
    <property type="project" value="InterPro"/>
</dbReference>
<organism evidence="11 12">
    <name type="scientific">Plasticicumulans lactativorans</name>
    <dbReference type="NCBI Taxonomy" id="1133106"/>
    <lineage>
        <taxon>Bacteria</taxon>
        <taxon>Pseudomonadati</taxon>
        <taxon>Pseudomonadota</taxon>
        <taxon>Gammaproteobacteria</taxon>
        <taxon>Candidatus Competibacteraceae</taxon>
        <taxon>Plasticicumulans</taxon>
    </lineage>
</organism>
<keyword evidence="5" id="KW-0547">Nucleotide-binding</keyword>
<dbReference type="Pfam" id="PF00005">
    <property type="entry name" value="ABC_tran"/>
    <property type="match status" value="2"/>
</dbReference>
<evidence type="ECO:0000256" key="8">
    <source>
        <dbReference type="ARBA" id="ARBA00038852"/>
    </source>
</evidence>
<feature type="domain" description="ABC transporter" evidence="10">
    <location>
        <begin position="293"/>
        <end position="532"/>
    </location>
</feature>
<dbReference type="PROSITE" id="PS50893">
    <property type="entry name" value="ABC_TRANSPORTER_2"/>
    <property type="match status" value="2"/>
</dbReference>
<gene>
    <name evidence="11" type="ORF">EV699_102167</name>
</gene>
<evidence type="ECO:0000256" key="2">
    <source>
        <dbReference type="ARBA" id="ARBA00005417"/>
    </source>
</evidence>
<dbReference type="GO" id="GO:0015833">
    <property type="term" value="P:peptide transport"/>
    <property type="evidence" value="ECO:0007669"/>
    <property type="project" value="InterPro"/>
</dbReference>
<comment type="catalytic activity">
    <reaction evidence="9">
        <text>a dipeptide(out) + ATP + H2O = a dipeptide(in) + ADP + phosphate + H(+)</text>
        <dbReference type="Rhea" id="RHEA:23120"/>
        <dbReference type="ChEBI" id="CHEBI:15377"/>
        <dbReference type="ChEBI" id="CHEBI:15378"/>
        <dbReference type="ChEBI" id="CHEBI:30616"/>
        <dbReference type="ChEBI" id="CHEBI:43474"/>
        <dbReference type="ChEBI" id="CHEBI:90799"/>
        <dbReference type="ChEBI" id="CHEBI:456216"/>
        <dbReference type="EC" id="7.4.2.9"/>
    </reaction>
</comment>
<comment type="subcellular location">
    <subcellularLocation>
        <location evidence="1">Cell inner membrane</location>
        <topology evidence="1">Peripheral membrane protein</topology>
    </subcellularLocation>
</comment>
<name>A0A4R2LAX7_9GAMM</name>
<dbReference type="InterPro" id="IPR017871">
    <property type="entry name" value="ABC_transporter-like_CS"/>
</dbReference>
<sequence length="540" mass="58735">MAELAGDAPALLEVEDLAVEFGRDGDYRRVVDGVGFRLARGERLALVGESGSGKSVTALAVLGLLDRTLARHPRGSVRYRGEELLGAPQGTLRRLRGRAIGTIFQEPMNALNPLHTIGRQIAEPLGLHLGLDGRAARIRAVEWLQRVGIADPERRFDAFPHQLSGGQRQRAMIAMALACGPELLIADEPTTALDVTLQVQILDLLAQLQRELGMAVLLISHDLNLVRRFAERVCVMHAGRVVESGTLDAVFGAPREAYTRALVAAEPTRLVAAVPATAATLLEARGIVCTFALRRGLFGRRGGEVRAVDGVDVELRAGETLGIVGESGSGKTTLGLSLLRLQDCSGSIRFDGRELAGLRERAVRPLRRHMQVVFQDPFAALSPRLTVERIVGEGLRIHCPALDAAARRARIVAGLREVGLDEEALWRYPHEFSGGQRQRIAIARALVLEPRLLLLDEPTSALDATVQKQVLDLLSTLQARHGMSYLFISHDLRVIRALAHRVLVMQAGRVVEAGPVEAVFEAPEHPYTLALLRAALLARR</sequence>
<protein>
    <recommendedName>
        <fullName evidence="8">ABC-type dipeptide transporter</fullName>
        <ecNumber evidence="8">7.4.2.9</ecNumber>
    </recommendedName>
</protein>
<dbReference type="Pfam" id="PF08352">
    <property type="entry name" value="oligo_HPY"/>
    <property type="match status" value="1"/>
</dbReference>
<dbReference type="PANTHER" id="PTHR43297">
    <property type="entry name" value="OLIGOPEPTIDE TRANSPORT ATP-BINDING PROTEIN APPD"/>
    <property type="match status" value="1"/>
</dbReference>
<dbReference type="RefSeq" id="WP_132538413.1">
    <property type="nucleotide sequence ID" value="NZ_SLWY01000002.1"/>
</dbReference>
<evidence type="ECO:0000256" key="9">
    <source>
        <dbReference type="ARBA" id="ARBA00047356"/>
    </source>
</evidence>
<dbReference type="FunFam" id="3.40.50.300:FF:000016">
    <property type="entry name" value="Oligopeptide ABC transporter ATP-binding component"/>
    <property type="match status" value="1"/>
</dbReference>
<dbReference type="SUPFAM" id="SSF52540">
    <property type="entry name" value="P-loop containing nucleoside triphosphate hydrolases"/>
    <property type="match status" value="2"/>
</dbReference>